<reference evidence="1" key="1">
    <citation type="journal article" date="2022" name="Int. J. Syst. Evol. Microbiol.">
        <title>Apilactobacillus apisilvae sp. nov., Nicolia spurrieriana gen. nov. sp. nov., Bombilactobacillus folatiphilus sp. nov. and Bombilactobacillus thymidiniphilus sp. nov., four new lactic acid bacterial isolates from stingless bees Tetragonula carbonaria and Austroplebeia australis.</title>
        <authorList>
            <person name="Oliphant S.A."/>
            <person name="Watson-Haigh N.S."/>
            <person name="Sumby K.M."/>
            <person name="Gardner J."/>
            <person name="Groom S."/>
            <person name="Jiranek V."/>
        </authorList>
    </citation>
    <scope>NUCLEOTIDE SEQUENCE</scope>
    <source>
        <strain evidence="1">SGEP1_A5</strain>
    </source>
</reference>
<dbReference type="InterPro" id="IPR050155">
    <property type="entry name" value="HAD-like_hydrolase_sf"/>
</dbReference>
<dbReference type="PANTHER" id="PTHR43434">
    <property type="entry name" value="PHOSPHOGLYCOLATE PHOSPHATASE"/>
    <property type="match status" value="1"/>
</dbReference>
<dbReference type="GO" id="GO:0005829">
    <property type="term" value="C:cytosol"/>
    <property type="evidence" value="ECO:0007669"/>
    <property type="project" value="TreeGrafter"/>
</dbReference>
<dbReference type="InterPro" id="IPR023214">
    <property type="entry name" value="HAD_sf"/>
</dbReference>
<dbReference type="Gene3D" id="3.40.50.1000">
    <property type="entry name" value="HAD superfamily/HAD-like"/>
    <property type="match status" value="1"/>
</dbReference>
<name>A0A976X4Y6_9LACO</name>
<keyword evidence="1" id="KW-0378">Hydrolase</keyword>
<dbReference type="PANTHER" id="PTHR43434:SF26">
    <property type="entry name" value="PYROPHOSPHATASE PPAX"/>
    <property type="match status" value="1"/>
</dbReference>
<dbReference type="SUPFAM" id="SSF56784">
    <property type="entry name" value="HAD-like"/>
    <property type="match status" value="1"/>
</dbReference>
<dbReference type="Gene3D" id="1.10.150.240">
    <property type="entry name" value="Putative phosphatase, domain 2"/>
    <property type="match status" value="1"/>
</dbReference>
<dbReference type="Proteomes" id="UP000831181">
    <property type="component" value="Plasmid p1unnamed"/>
</dbReference>
<dbReference type="InterPro" id="IPR041492">
    <property type="entry name" value="HAD_2"/>
</dbReference>
<dbReference type="NCBIfam" id="TIGR01549">
    <property type="entry name" value="HAD-SF-IA-v1"/>
    <property type="match status" value="1"/>
</dbReference>
<geneLocation type="plasmid" evidence="1 2">
    <name>p1unnamed</name>
</geneLocation>
<dbReference type="KEGG" id="lbe:MOO44_01670"/>
<dbReference type="EMBL" id="CP093360">
    <property type="protein sequence ID" value="UQS86056.1"/>
    <property type="molecule type" value="Genomic_DNA"/>
</dbReference>
<dbReference type="GO" id="GO:0008967">
    <property type="term" value="F:phosphoglycolate phosphatase activity"/>
    <property type="evidence" value="ECO:0007669"/>
    <property type="project" value="TreeGrafter"/>
</dbReference>
<evidence type="ECO:0000313" key="2">
    <source>
        <dbReference type="Proteomes" id="UP000831181"/>
    </source>
</evidence>
<dbReference type="SFLD" id="SFLDG01129">
    <property type="entry name" value="C1.5:_HAD__Beta-PGM__Phosphata"/>
    <property type="match status" value="1"/>
</dbReference>
<organism evidence="1 2">
    <name type="scientific">Nicoliella spurrieriana</name>
    <dbReference type="NCBI Taxonomy" id="2925830"/>
    <lineage>
        <taxon>Bacteria</taxon>
        <taxon>Bacillati</taxon>
        <taxon>Bacillota</taxon>
        <taxon>Bacilli</taxon>
        <taxon>Lactobacillales</taxon>
        <taxon>Lactobacillaceae</taxon>
        <taxon>Nicoliella</taxon>
    </lineage>
</organism>
<dbReference type="Pfam" id="PF13419">
    <property type="entry name" value="HAD_2"/>
    <property type="match status" value="1"/>
</dbReference>
<evidence type="ECO:0000313" key="1">
    <source>
        <dbReference type="EMBL" id="UQS86056.1"/>
    </source>
</evidence>
<keyword evidence="1" id="KW-0614">Plasmid</keyword>
<sequence>MKYEAVVFDVDGTLIDSFPRYASIMKTITPKYGIKNISNRQLQATFPLTASQTIDYLGIPKQFSNQMAIDYTIAAAQLDSAPVLYQGFKAFFETIQLNYPNVALGIVTSGSNDDIQTLKQHFSFMQQMWVTVTSDLLPYHKPAPEPLLYAIDQMGVKRNQTLYIGDSFTDEGCAKNAKVDFGLAGWGKIDAELKNGYAKYDFKTPEAILNYLS</sequence>
<dbReference type="InterPro" id="IPR036412">
    <property type="entry name" value="HAD-like_sf"/>
</dbReference>
<dbReference type="AlphaFoldDB" id="A0A976X4Y6"/>
<protein>
    <submittedName>
        <fullName evidence="1">HAD family hydrolase</fullName>
    </submittedName>
</protein>
<dbReference type="RefSeq" id="WP_260115863.1">
    <property type="nucleotide sequence ID" value="NZ_CP093360.1"/>
</dbReference>
<accession>A0A976X4Y6</accession>
<proteinExistence type="predicted"/>
<gene>
    <name evidence="1" type="ORF">MOO44_01670</name>
</gene>
<keyword evidence="2" id="KW-1185">Reference proteome</keyword>
<dbReference type="InterPro" id="IPR023198">
    <property type="entry name" value="PGP-like_dom2"/>
</dbReference>
<dbReference type="SFLD" id="SFLDS00003">
    <property type="entry name" value="Haloacid_Dehalogenase"/>
    <property type="match status" value="1"/>
</dbReference>
<dbReference type="InterPro" id="IPR006439">
    <property type="entry name" value="HAD-SF_hydro_IA"/>
</dbReference>
<dbReference type="GO" id="GO:0006281">
    <property type="term" value="P:DNA repair"/>
    <property type="evidence" value="ECO:0007669"/>
    <property type="project" value="TreeGrafter"/>
</dbReference>